<gene>
    <name evidence="8" type="ORF">GSPATT00033623001</name>
</gene>
<dbReference type="InterPro" id="IPR013662">
    <property type="entry name" value="RIH_assoc-dom"/>
</dbReference>
<dbReference type="KEGG" id="ptm:GSPATT00033623001"/>
<evidence type="ECO:0000313" key="9">
    <source>
        <dbReference type="Proteomes" id="UP000000600"/>
    </source>
</evidence>
<keyword evidence="3 5" id="KW-1133">Transmembrane helix</keyword>
<dbReference type="OrthoDB" id="313186at2759"/>
<evidence type="ECO:0000256" key="3">
    <source>
        <dbReference type="ARBA" id="ARBA00022989"/>
    </source>
</evidence>
<dbReference type="Pfam" id="PF08454">
    <property type="entry name" value="RIH_assoc"/>
    <property type="match status" value="1"/>
</dbReference>
<evidence type="ECO:0000256" key="4">
    <source>
        <dbReference type="ARBA" id="ARBA00023136"/>
    </source>
</evidence>
<reference evidence="8 9" key="1">
    <citation type="journal article" date="2006" name="Nature">
        <title>Global trends of whole-genome duplications revealed by the ciliate Paramecium tetraurelia.</title>
        <authorList>
            <consortium name="Genoscope"/>
            <person name="Aury J.-M."/>
            <person name="Jaillon O."/>
            <person name="Duret L."/>
            <person name="Noel B."/>
            <person name="Jubin C."/>
            <person name="Porcel B.M."/>
            <person name="Segurens B."/>
            <person name="Daubin V."/>
            <person name="Anthouard V."/>
            <person name="Aiach N."/>
            <person name="Arnaiz O."/>
            <person name="Billaut A."/>
            <person name="Beisson J."/>
            <person name="Blanc I."/>
            <person name="Bouhouche K."/>
            <person name="Camara F."/>
            <person name="Duharcourt S."/>
            <person name="Guigo R."/>
            <person name="Gogendeau D."/>
            <person name="Katinka M."/>
            <person name="Keller A.-M."/>
            <person name="Kissmehl R."/>
            <person name="Klotz C."/>
            <person name="Koll F."/>
            <person name="Le Moue A."/>
            <person name="Lepere C."/>
            <person name="Malinsky S."/>
            <person name="Nowacki M."/>
            <person name="Nowak J.K."/>
            <person name="Plattner H."/>
            <person name="Poulain J."/>
            <person name="Ruiz F."/>
            <person name="Serrano V."/>
            <person name="Zagulski M."/>
            <person name="Dessen P."/>
            <person name="Betermier M."/>
            <person name="Weissenbach J."/>
            <person name="Scarpelli C."/>
            <person name="Schachter V."/>
            <person name="Sperling L."/>
            <person name="Meyer E."/>
            <person name="Cohen J."/>
            <person name="Wincker P."/>
        </authorList>
    </citation>
    <scope>NUCLEOTIDE SEQUENCE [LARGE SCALE GENOMIC DNA]</scope>
    <source>
        <strain evidence="8 9">Stock d4-2</strain>
    </source>
</reference>
<evidence type="ECO:0000256" key="2">
    <source>
        <dbReference type="ARBA" id="ARBA00022692"/>
    </source>
</evidence>
<dbReference type="InterPro" id="IPR015925">
    <property type="entry name" value="Ryanodine_IP3_receptor"/>
</dbReference>
<feature type="transmembrane region" description="Helical" evidence="5">
    <location>
        <begin position="2624"/>
        <end position="2643"/>
    </location>
</feature>
<evidence type="ECO:0000256" key="1">
    <source>
        <dbReference type="ARBA" id="ARBA00004141"/>
    </source>
</evidence>
<dbReference type="STRING" id="5888.A0BZ03"/>
<dbReference type="PANTHER" id="PTHR13715">
    <property type="entry name" value="RYANODINE RECEPTOR AND IP3 RECEPTOR"/>
    <property type="match status" value="1"/>
</dbReference>
<evidence type="ECO:0000259" key="6">
    <source>
        <dbReference type="Pfam" id="PF00520"/>
    </source>
</evidence>
<feature type="transmembrane region" description="Helical" evidence="5">
    <location>
        <begin position="2741"/>
        <end position="2768"/>
    </location>
</feature>
<keyword evidence="4 5" id="KW-0472">Membrane</keyword>
<evidence type="ECO:0000313" key="8">
    <source>
        <dbReference type="EMBL" id="CAK63770.1"/>
    </source>
</evidence>
<keyword evidence="2 5" id="KW-0812">Transmembrane</keyword>
<evidence type="ECO:0000259" key="7">
    <source>
        <dbReference type="Pfam" id="PF08454"/>
    </source>
</evidence>
<dbReference type="GO" id="GO:0006816">
    <property type="term" value="P:calcium ion transport"/>
    <property type="evidence" value="ECO:0007669"/>
    <property type="project" value="InterPro"/>
</dbReference>
<name>A0BZ03_PARTE</name>
<keyword evidence="9" id="KW-1185">Reference proteome</keyword>
<evidence type="ECO:0000256" key="5">
    <source>
        <dbReference type="SAM" id="Phobius"/>
    </source>
</evidence>
<feature type="transmembrane region" description="Helical" evidence="5">
    <location>
        <begin position="2878"/>
        <end position="2901"/>
    </location>
</feature>
<dbReference type="GO" id="GO:0005216">
    <property type="term" value="F:monoatomic ion channel activity"/>
    <property type="evidence" value="ECO:0007669"/>
    <property type="project" value="InterPro"/>
</dbReference>
<feature type="domain" description="RyR/IP3R Homology associated" evidence="7">
    <location>
        <begin position="2255"/>
        <end position="2351"/>
    </location>
</feature>
<dbReference type="eggNOG" id="KOG3533">
    <property type="taxonomic scope" value="Eukaryota"/>
</dbReference>
<feature type="transmembrane region" description="Helical" evidence="5">
    <location>
        <begin position="2655"/>
        <end position="2677"/>
    </location>
</feature>
<dbReference type="Gene3D" id="2.80.10.50">
    <property type="match status" value="1"/>
</dbReference>
<dbReference type="InterPro" id="IPR005821">
    <property type="entry name" value="Ion_trans_dom"/>
</dbReference>
<comment type="subcellular location">
    <subcellularLocation>
        <location evidence="1">Membrane</location>
        <topology evidence="1">Multi-pass membrane protein</topology>
    </subcellularLocation>
</comment>
<dbReference type="EMBL" id="CT868028">
    <property type="protein sequence ID" value="CAK63770.1"/>
    <property type="molecule type" value="Genomic_DNA"/>
</dbReference>
<proteinExistence type="predicted"/>
<dbReference type="Proteomes" id="UP000000600">
    <property type="component" value="Unassembled WGS sequence"/>
</dbReference>
<feature type="transmembrane region" description="Helical" evidence="5">
    <location>
        <begin position="2715"/>
        <end position="2734"/>
    </location>
</feature>
<accession>A0BZ03</accession>
<dbReference type="InterPro" id="IPR035910">
    <property type="entry name" value="RyR/IP3R_RIH_dom_sf"/>
</dbReference>
<dbReference type="HOGENOM" id="CLU_226523_0_0_1"/>
<dbReference type="InParanoid" id="A0BZ03"/>
<dbReference type="SUPFAM" id="SSF100909">
    <property type="entry name" value="IP3 receptor type 1 binding core, domain 2"/>
    <property type="match status" value="1"/>
</dbReference>
<feature type="domain" description="Ion transport" evidence="6">
    <location>
        <begin position="2733"/>
        <end position="2911"/>
    </location>
</feature>
<organism evidence="8 9">
    <name type="scientific">Paramecium tetraurelia</name>
    <dbReference type="NCBI Taxonomy" id="5888"/>
    <lineage>
        <taxon>Eukaryota</taxon>
        <taxon>Sar</taxon>
        <taxon>Alveolata</taxon>
        <taxon>Ciliophora</taxon>
        <taxon>Intramacronucleata</taxon>
        <taxon>Oligohymenophorea</taxon>
        <taxon>Peniculida</taxon>
        <taxon>Parameciidae</taxon>
        <taxon>Paramecium</taxon>
    </lineage>
</organism>
<feature type="transmembrane region" description="Helical" evidence="5">
    <location>
        <begin position="2788"/>
        <end position="2807"/>
    </location>
</feature>
<dbReference type="Gene3D" id="1.10.287.70">
    <property type="match status" value="1"/>
</dbReference>
<dbReference type="RefSeq" id="XP_001431168.1">
    <property type="nucleotide sequence ID" value="XM_001431131.1"/>
</dbReference>
<dbReference type="GeneID" id="5016952"/>
<dbReference type="Pfam" id="PF00520">
    <property type="entry name" value="Ion_trans"/>
    <property type="match status" value="1"/>
</dbReference>
<dbReference type="OMA" id="NQTMFDD"/>
<dbReference type="PANTHER" id="PTHR13715:SF99">
    <property type="entry name" value="INOSITOL 1,4,5-TRISPHOSPHATE RECEPTOR-LIKE PROTEIN A"/>
    <property type="match status" value="1"/>
</dbReference>
<dbReference type="GO" id="GO:0016020">
    <property type="term" value="C:membrane"/>
    <property type="evidence" value="ECO:0007669"/>
    <property type="project" value="UniProtKB-SubCell"/>
</dbReference>
<sequence>MVIGIKGNLAYYNKIQLIHLFYGGGIINLSKYGDNIILRCMVDNKIYYLLARNEQYLMETKLQLGNSCTFNMYNFPQHMVFTVFPKLLYEAQKKYNSDKSIGASFDVQKQLLYTRMETEKKYNQNLLKQTRGQKIMYGDTIMLYQPLSQVFLLRAENNNSNSNIGTILSSSMYFTVQPDPLALDIKQGCPVHSFDQFLLVQSDTILKFDTLQEIYRLPEVVKSQNLDHNNEFLTIPAMIENQYQFKFYKAQYKQFTTDSKESISHNTLQAIVLKQDKDKNHLFYGQYVRIVHMQQKIKKERQESRRRSIKIEEAQENQINKGYLTSSINAVGCYPSVYLQINDIQNSDSIERAASIFQILPENDQKYSDEVQFTVGNKPNLVGYTTFLLRHMLTGEFLRVNPFDNKLQLSKDVINKYRQINTTSSKKLETTRQNEPKSTVQKNLPGIKLYRNLITQSNNTNQNNINNIQTQQDERIATQYQQTQGNIEELEQGSCMSDHQLLFVTKLGNNPIFYKDQLPFTNDTTFNIATKDGKCPIEVDNQEEGGYQVKLITKLGMFNQYGEDNLEQTLYRQLHDEWITLIPDLDSFIKKNKYQLSSQEKEVLEFIEGEKKSQAKNKVDMRHYKSDDETFKPTFINLNPLNTKYLDVLANEDFSGSNFKFEVVDQSEIEELSEVLDLMFPLTVLAKNSIQLSTLKFKFSNLKFKDSKESKDLASQFLRCQAQAVQNVNQAVKSLFKIMLWLTASQEALAQENLISEPLVRRQCIAREIGCIDYVNKIIYELNINGLLYEDKDSIKQDEEMFQQDINQLIDLLSSFLQLVCKNSNDNSLYVVQWYCLYKHILLRGQVNDLMRLDILITQLFQQSDVMVSFEFEVTQLSKETKSTNYNKHAFNLLIAFCLFTEFRKKEGIEGIIDHIFKQNKDSIFAQLIFDGNIQLILREKIQDFQKTIRQSMDSGLPISSPIMIEGLNFSNRLALHDYIISCVRLASEISKSSPALTLKEIKHLFPFYTVAKIIQDNSISSLTKSYFLELFQNSYMAKHLNPLPRAQFPQYLKMVVKQNKGKGFLSMFKKEEYDIILYTFAQKKIADVYQKVAKKYLVETDTTVDFWLFLSDFITNFWKSKSIYEIKGTDHIYIKQLILTFTEFLKKGLFIEYLSNAHNFYNMYHKFIEFLKNSVVSATLEEKYIKHQLQDNKKSKEQKPLEVKDYLFESSVAQRAVSRTTYAKSMIWLDELIEILILLEQFQQSRMADQFIITDDNQTMFDDLQYLQKFAKDKKYADVVQRLRQAKRASYHTRGQQSQSQLNQKDIFTTQELTTILRECSYARKTVILEYLGGIKQTDISLVYFLIELLTLNQIRLSAKVTELLWLIYSSRSNFLQTLNQTILIEAFDQGELQLQVNQNIFTDFSNIYWKLHFAIIDLKESLEKDSNKHYETINDALSDMLVIFFPDYAAKSDMQMFMEINQLENEEKHYQAQEEKMVKSKIKQEVAVIEQFVSRAELDLIDVSAQSPMRDQQNEQLQSLKSATIDQQQKYVWKINNSLSIDVLTIYYRQKLLRYLGFHDLMYKLIENLIQETSTLFREKDVLVSNANKKGWEIKSDILEKSILFLIYFVIRNEENQEMILNLSKRKDSFLHEMSNVKRKQLQTLIYILFAELFRDNYNILFSLDKYNDENSILAKLFGIFGNNFASKNYEAAIYFLQFLQILLKVKESEVVQNYSVIIQLFQSTKQLATFAKDIATLIHTIYLLRLEQFFTGSHAPLPQTPNNQQRHAQFNGFIEMPLEVLFMTELLRLMRIICSKRSVLVNEFVNKLFPVTRVAEMLKQLDEWYPLKSELILYFQSVFLDNLQFLTFEEKQEVVKTITEVIFKQMTLSFIENQNLKKMANAKLVNNIVFNIFGIRNQYTSQEFIMSISHEKASFIYVIFGVLEVTENFVKKVFPKFFQSDEQEHFEDVQNEIIFMAQTISETVQKVKEYINDVPNGGTGGKMKNSNYKRRSGQKTTKLFNLTHKLLSSNQDEQNQELSILAKEDNEIDKINIIMIVKTIDSVKLSEVSFQLQRNDMQQAEQGILNKWINSIKSQRTKLVDEHLVASERENEIQQLVNLIITLKRDDTTKFKRMVTALIQMLSETSVSPSIKLKSINIVRKLSNYKEDFQVTKSILKDLGELGFTDFLCDLIKQEVDSEQKLEYIKAFVDYIDDSSREIQNSFLLYLQRDVQNTFIRNLQNFITDMFQDVRMAEISRIERNNKNINKILNNKINGCILIFEMFRLGCEDHFSDMQNFLRIQPNSKQPINFIMFTAELFEKYVEKMNEHNAALGQKILDFLIECVQGPCLENQTELCQSTKILEVLEQIIIQQRVDNDKFQRRDIVFSSLRSKVFLLQLSLMEGNSDQEIANKISQYFNPQILFERIQLVYWKIIKKIRNTQMQINLELKVLDRVKTEAEESVNLHGIIQTKDTKETLPNQNLFMEFFSENFNSSRGPSHLRESQQTQVNAIQEEEMEEMVGETFMMYLLLKKLSNYIPQIKNLTDGENNPKLRRALNYYKNETASIEIVNMNGKLEKIYFQVPTLMKYLTEETKHQFMEEVERDSINDKINGLLDNMDNFYMEMVHFMKLRKIGIRFNNNFIVYLRNVCIILALLLNILITINDTEEKLANLAKAIAIVNCILYGLIMLTWVFIRMQLEYDRIYKQVSDLIQLNYNKKSNQGQTQQVNPKTVIYPFQITLLQAFLIIKRMLFSSYTFYWFLLLVINLLGLLYNKLFYGFLLLDIIDHSQVLRNVIKSISLNYKQLLMTALLGVLIMYLYSLVAYQSTDFKQQLKDGNDNNGDDEVTDPLDQTVCYSAFQCLVYVIHQGLRAGGGIGDALEAPPTHSNLNYYSQRVLYDVTFFILINIIWLNIIFGIIIDTFAELRDQKNQKDFDSQNRCYICDLTRTVFEKEGISFDNHVQKYHNPWNYLAYLLYLKVKQKTEHTGTESYVYSKFLQNDISWLPIQKALDLELIAEQQQKQTININIEEHNQKSLH</sequence>
<protein>
    <recommendedName>
        <fullName evidence="10">Inositol 1,4,5-trisphosphate/ryanodine receptor domain-containing protein</fullName>
    </recommendedName>
</protein>
<evidence type="ECO:0008006" key="10">
    <source>
        <dbReference type="Google" id="ProtNLM"/>
    </source>
</evidence>